<dbReference type="PIRSF" id="PIRSF000193">
    <property type="entry name" value="Pyrrol-5-carb_rd"/>
    <property type="match status" value="1"/>
</dbReference>
<proteinExistence type="inferred from homology"/>
<gene>
    <name evidence="4" type="primary">proC</name>
    <name evidence="8" type="ORF">LS80_002270</name>
</gene>
<evidence type="ECO:0000256" key="2">
    <source>
        <dbReference type="ARBA" id="ARBA00022857"/>
    </source>
</evidence>
<dbReference type="HAMAP" id="MF_01925">
    <property type="entry name" value="P5C_reductase"/>
    <property type="match status" value="1"/>
</dbReference>
<keyword evidence="2 4" id="KW-0521">NADP</keyword>
<feature type="domain" description="Pyrroline-5-carboxylate reductase dimerisation" evidence="7">
    <location>
        <begin position="195"/>
        <end position="296"/>
    </location>
</feature>
<comment type="pathway">
    <text evidence="4">Amino-acid biosynthesis; L-proline biosynthesis; L-proline from L-glutamate 5-semialdehyde: step 1/1.</text>
</comment>
<dbReference type="GO" id="GO:0005737">
    <property type="term" value="C:cytoplasm"/>
    <property type="evidence" value="ECO:0007669"/>
    <property type="project" value="UniProtKB-SubCell"/>
</dbReference>
<dbReference type="Gene3D" id="1.10.3730.10">
    <property type="entry name" value="ProC C-terminal domain-like"/>
    <property type="match status" value="1"/>
</dbReference>
<evidence type="ECO:0000259" key="6">
    <source>
        <dbReference type="Pfam" id="PF03807"/>
    </source>
</evidence>
<evidence type="ECO:0000259" key="7">
    <source>
        <dbReference type="Pfam" id="PF14748"/>
    </source>
</evidence>
<evidence type="ECO:0000256" key="4">
    <source>
        <dbReference type="HAMAP-Rule" id="MF_01925"/>
    </source>
</evidence>
<comment type="catalytic activity">
    <reaction evidence="4">
        <text>L-proline + NADP(+) = (S)-1-pyrroline-5-carboxylate + NADPH + 2 H(+)</text>
        <dbReference type="Rhea" id="RHEA:14109"/>
        <dbReference type="ChEBI" id="CHEBI:15378"/>
        <dbReference type="ChEBI" id="CHEBI:17388"/>
        <dbReference type="ChEBI" id="CHEBI:57783"/>
        <dbReference type="ChEBI" id="CHEBI:58349"/>
        <dbReference type="ChEBI" id="CHEBI:60039"/>
        <dbReference type="EC" id="1.5.1.2"/>
    </reaction>
</comment>
<dbReference type="Pfam" id="PF03807">
    <property type="entry name" value="F420_oxidored"/>
    <property type="match status" value="1"/>
</dbReference>
<dbReference type="EMBL" id="JRPK02000005">
    <property type="protein sequence ID" value="TLD99054.1"/>
    <property type="molecule type" value="Genomic_DNA"/>
</dbReference>
<dbReference type="InterPro" id="IPR036291">
    <property type="entry name" value="NAD(P)-bd_dom_sf"/>
</dbReference>
<dbReference type="Gene3D" id="3.40.50.720">
    <property type="entry name" value="NAD(P)-binding Rossmann-like Domain"/>
    <property type="match status" value="1"/>
</dbReference>
<dbReference type="EC" id="1.5.1.2" evidence="4"/>
<dbReference type="AlphaFoldDB" id="A0A4U8TH92"/>
<dbReference type="Proteomes" id="UP000029861">
    <property type="component" value="Unassembled WGS sequence"/>
</dbReference>
<dbReference type="RefSeq" id="WP_034319908.1">
    <property type="nucleotide sequence ID" value="NZ_FZNF01000020.1"/>
</dbReference>
<dbReference type="PANTHER" id="PTHR11645">
    <property type="entry name" value="PYRROLINE-5-CARBOXYLATE REDUCTASE"/>
    <property type="match status" value="1"/>
</dbReference>
<organism evidence="8 9">
    <name type="scientific">Helicobacter trogontum</name>
    <dbReference type="NCBI Taxonomy" id="50960"/>
    <lineage>
        <taxon>Bacteria</taxon>
        <taxon>Pseudomonadati</taxon>
        <taxon>Campylobacterota</taxon>
        <taxon>Epsilonproteobacteria</taxon>
        <taxon>Campylobacterales</taxon>
        <taxon>Helicobacteraceae</taxon>
        <taxon>Helicobacter</taxon>
    </lineage>
</organism>
<evidence type="ECO:0000313" key="8">
    <source>
        <dbReference type="EMBL" id="TLD99054.1"/>
    </source>
</evidence>
<keyword evidence="4" id="KW-0963">Cytoplasm</keyword>
<evidence type="ECO:0000256" key="1">
    <source>
        <dbReference type="ARBA" id="ARBA00005525"/>
    </source>
</evidence>
<evidence type="ECO:0000256" key="3">
    <source>
        <dbReference type="ARBA" id="ARBA00023002"/>
    </source>
</evidence>
<keyword evidence="4" id="KW-0641">Proline biosynthesis</keyword>
<reference evidence="8 9" key="1">
    <citation type="journal article" date="2014" name="Genome Announc.">
        <title>Draft genome sequences of eight enterohepatic helicobacter species isolated from both laboratory and wild rodents.</title>
        <authorList>
            <person name="Sheh A."/>
            <person name="Shen Z."/>
            <person name="Fox J.G."/>
        </authorList>
    </citation>
    <scope>NUCLEOTIDE SEQUENCE [LARGE SCALE GENOMIC DNA]</scope>
    <source>
        <strain evidence="8 9">ATCC 49310</strain>
    </source>
</reference>
<sequence length="304" mass="33318">MELVVVGYGNMAKAILGGLIRQSKELLDITKIVIAGRAPRKIEAWLQESMQTCRSEFLNDVIYGTTYDIECDGRVVLLACKPYNLDSFIFHGRAHIVYSVLAGINAGVLHNHIQSYHYALIMPNVGARYNLSSSAVLWQQHATKNQTIKEVGKVLNLMIDSHNMQEAHEKNNAHIQTQIMRFVSSFGNCEFVESEEELFASIATNGSSPALLALVAQGLINAGVKQGLKLETSQRLVQKTFEGMAALLKEKSPQEIKDLVTSPGGTTAEALLFCDENSVQGNIARACVKAVEKAKEIASKQANI</sequence>
<keyword evidence="4" id="KW-0028">Amino-acid biosynthesis</keyword>
<evidence type="ECO:0000313" key="9">
    <source>
        <dbReference type="Proteomes" id="UP000029861"/>
    </source>
</evidence>
<dbReference type="InterPro" id="IPR008927">
    <property type="entry name" value="6-PGluconate_DH-like_C_sf"/>
</dbReference>
<comment type="subcellular location">
    <subcellularLocation>
        <location evidence="4">Cytoplasm</location>
    </subcellularLocation>
</comment>
<comment type="caution">
    <text evidence="8">The sequence shown here is derived from an EMBL/GenBank/DDBJ whole genome shotgun (WGS) entry which is preliminary data.</text>
</comment>
<dbReference type="InterPro" id="IPR029036">
    <property type="entry name" value="P5CR_dimer"/>
</dbReference>
<dbReference type="GO" id="GO:0055129">
    <property type="term" value="P:L-proline biosynthetic process"/>
    <property type="evidence" value="ECO:0007669"/>
    <property type="project" value="UniProtKB-UniRule"/>
</dbReference>
<comment type="function">
    <text evidence="4">Catalyzes the reduction of 1-pyrroline-5-carboxylate (PCA) to L-proline.</text>
</comment>
<keyword evidence="3 4" id="KW-0560">Oxidoreductase</keyword>
<accession>A0A4U8TH92</accession>
<dbReference type="InterPro" id="IPR028939">
    <property type="entry name" value="P5C_Rdtase_cat_N"/>
</dbReference>
<dbReference type="PANTHER" id="PTHR11645:SF0">
    <property type="entry name" value="PYRROLINE-5-CARBOXYLATE REDUCTASE 3"/>
    <property type="match status" value="1"/>
</dbReference>
<feature type="domain" description="Pyrroline-5-carboxylate reductase catalytic N-terminal" evidence="6">
    <location>
        <begin position="4"/>
        <end position="90"/>
    </location>
</feature>
<protein>
    <recommendedName>
        <fullName evidence="4">Pyrroline-5-carboxylate reductase</fullName>
        <shortName evidence="4">P5C reductase</shortName>
        <shortName evidence="4">P5CR</shortName>
        <ecNumber evidence="4">1.5.1.2</ecNumber>
    </recommendedName>
    <alternativeName>
        <fullName evidence="4">PCA reductase</fullName>
    </alternativeName>
</protein>
<dbReference type="SUPFAM" id="SSF48179">
    <property type="entry name" value="6-phosphogluconate dehydrogenase C-terminal domain-like"/>
    <property type="match status" value="1"/>
</dbReference>
<comment type="catalytic activity">
    <reaction evidence="4">
        <text>L-proline + NAD(+) = (S)-1-pyrroline-5-carboxylate + NADH + 2 H(+)</text>
        <dbReference type="Rhea" id="RHEA:14105"/>
        <dbReference type="ChEBI" id="CHEBI:15378"/>
        <dbReference type="ChEBI" id="CHEBI:17388"/>
        <dbReference type="ChEBI" id="CHEBI:57540"/>
        <dbReference type="ChEBI" id="CHEBI:57945"/>
        <dbReference type="ChEBI" id="CHEBI:60039"/>
        <dbReference type="EC" id="1.5.1.2"/>
    </reaction>
</comment>
<comment type="similarity">
    <text evidence="1 4">Belongs to the pyrroline-5-carboxylate reductase family.</text>
</comment>
<dbReference type="UniPathway" id="UPA00098">
    <property type="reaction ID" value="UER00361"/>
</dbReference>
<name>A0A4U8TH92_9HELI</name>
<dbReference type="SUPFAM" id="SSF51735">
    <property type="entry name" value="NAD(P)-binding Rossmann-fold domains"/>
    <property type="match status" value="1"/>
</dbReference>
<dbReference type="STRING" id="50960.LS81_08910"/>
<feature type="binding site" evidence="5">
    <location>
        <begin position="79"/>
        <end position="82"/>
    </location>
    <ligand>
        <name>NADP(+)</name>
        <dbReference type="ChEBI" id="CHEBI:58349"/>
    </ligand>
</feature>
<evidence type="ECO:0000256" key="5">
    <source>
        <dbReference type="PIRSR" id="PIRSR000193-1"/>
    </source>
</evidence>
<dbReference type="Pfam" id="PF14748">
    <property type="entry name" value="P5CR_dimer"/>
    <property type="match status" value="1"/>
</dbReference>
<dbReference type="GO" id="GO:0004735">
    <property type="term" value="F:pyrroline-5-carboxylate reductase activity"/>
    <property type="evidence" value="ECO:0007669"/>
    <property type="project" value="UniProtKB-UniRule"/>
</dbReference>
<dbReference type="InterPro" id="IPR000304">
    <property type="entry name" value="Pyrroline-COOH_reductase"/>
</dbReference>